<dbReference type="Pfam" id="PF01189">
    <property type="entry name" value="Methyltr_RsmB-F"/>
    <property type="match status" value="2"/>
</dbReference>
<dbReference type="PROSITE" id="PS51686">
    <property type="entry name" value="SAM_MT_RSMB_NOP"/>
    <property type="match status" value="1"/>
</dbReference>
<dbReference type="AlphaFoldDB" id="A0A1R1YEM9"/>
<evidence type="ECO:0000256" key="3">
    <source>
        <dbReference type="ARBA" id="ARBA00022555"/>
    </source>
</evidence>
<name>A0A1R1YEM9_9FUNG</name>
<dbReference type="Pfam" id="PF25378">
    <property type="entry name" value="PUA_NSUN2"/>
    <property type="match status" value="1"/>
</dbReference>
<comment type="caution">
    <text evidence="10">Lacks conserved residue(s) required for the propagation of feature annotation.</text>
</comment>
<proteinExistence type="inferred from homology"/>
<evidence type="ECO:0000259" key="12">
    <source>
        <dbReference type="PROSITE" id="PS51686"/>
    </source>
</evidence>
<feature type="region of interest" description="Disordered" evidence="11">
    <location>
        <begin position="343"/>
        <end position="383"/>
    </location>
</feature>
<dbReference type="InterPro" id="IPR001678">
    <property type="entry name" value="MeTrfase_RsmB-F_NOP2_dom"/>
</dbReference>
<feature type="region of interest" description="Disordered" evidence="11">
    <location>
        <begin position="462"/>
        <end position="489"/>
    </location>
</feature>
<evidence type="ECO:0000256" key="7">
    <source>
        <dbReference type="ARBA" id="ARBA00022694"/>
    </source>
</evidence>
<evidence type="ECO:0000313" key="14">
    <source>
        <dbReference type="Proteomes" id="UP000187283"/>
    </source>
</evidence>
<keyword evidence="6 10" id="KW-0949">S-adenosyl-L-methionine</keyword>
<dbReference type="InterPro" id="IPR049560">
    <property type="entry name" value="MeTrfase_RsmB-F_NOP2_cat"/>
</dbReference>
<keyword evidence="8 10" id="KW-0694">RNA-binding</keyword>
<evidence type="ECO:0000313" key="13">
    <source>
        <dbReference type="EMBL" id="OMJ25367.1"/>
    </source>
</evidence>
<feature type="binding site" evidence="10">
    <location>
        <position position="228"/>
    </location>
    <ligand>
        <name>S-adenosyl-L-methionine</name>
        <dbReference type="ChEBI" id="CHEBI:59789"/>
    </ligand>
</feature>
<dbReference type="GO" id="GO:0016428">
    <property type="term" value="F:tRNA (cytidine-5-)-methyltransferase activity"/>
    <property type="evidence" value="ECO:0007669"/>
    <property type="project" value="InterPro"/>
</dbReference>
<feature type="binding site" evidence="10">
    <location>
        <begin position="175"/>
        <end position="181"/>
    </location>
    <ligand>
        <name>S-adenosyl-L-methionine</name>
        <dbReference type="ChEBI" id="CHEBI:59789"/>
    </ligand>
</feature>
<dbReference type="STRING" id="133412.A0A1R1YEM9"/>
<feature type="active site" description="Nucleophile" evidence="10">
    <location>
        <position position="281"/>
    </location>
</feature>
<accession>A0A1R1YEM9</accession>
<dbReference type="GO" id="GO:0030488">
    <property type="term" value="P:tRNA methylation"/>
    <property type="evidence" value="ECO:0007669"/>
    <property type="project" value="UniProtKB-ARBA"/>
</dbReference>
<keyword evidence="14" id="KW-1185">Reference proteome</keyword>
<dbReference type="PRINTS" id="PR02011">
    <property type="entry name" value="RCMTNCL1"/>
</dbReference>
<dbReference type="EMBL" id="LSSN01000182">
    <property type="protein sequence ID" value="OMJ25367.1"/>
    <property type="molecule type" value="Genomic_DNA"/>
</dbReference>
<keyword evidence="3" id="KW-0820">tRNA-binding</keyword>
<evidence type="ECO:0000256" key="11">
    <source>
        <dbReference type="SAM" id="MobiDB-lite"/>
    </source>
</evidence>
<comment type="subcellular location">
    <subcellularLocation>
        <location evidence="1">Nucleus</location>
    </subcellularLocation>
</comment>
<keyword evidence="4 10" id="KW-0489">Methyltransferase</keyword>
<evidence type="ECO:0000256" key="5">
    <source>
        <dbReference type="ARBA" id="ARBA00022679"/>
    </source>
</evidence>
<feature type="domain" description="SAM-dependent MTase RsmB/NOP-type" evidence="12">
    <location>
        <begin position="57"/>
        <end position="419"/>
    </location>
</feature>
<reference evidence="13 14" key="1">
    <citation type="submission" date="2017-01" db="EMBL/GenBank/DDBJ databases">
        <authorList>
            <person name="Mah S.A."/>
            <person name="Swanson W.J."/>
            <person name="Moy G.W."/>
            <person name="Vacquier V.D."/>
        </authorList>
    </citation>
    <scope>NUCLEOTIDE SEQUENCE [LARGE SCALE GENOMIC DNA]</scope>
    <source>
        <strain evidence="13 14">GSMNP</strain>
    </source>
</reference>
<dbReference type="InterPro" id="IPR023267">
    <property type="entry name" value="RCMT"/>
</dbReference>
<feature type="compositionally biased region" description="Basic and acidic residues" evidence="11">
    <location>
        <begin position="463"/>
        <end position="472"/>
    </location>
</feature>
<keyword evidence="7" id="KW-0819">tRNA processing</keyword>
<comment type="caution">
    <text evidence="13">The sequence shown here is derived from an EMBL/GenBank/DDBJ whole genome shotgun (WGS) entry which is preliminary data.</text>
</comment>
<gene>
    <name evidence="13" type="ORF">AYI70_g945</name>
</gene>
<dbReference type="GO" id="GO:0000049">
    <property type="term" value="F:tRNA binding"/>
    <property type="evidence" value="ECO:0007669"/>
    <property type="project" value="UniProtKB-KW"/>
</dbReference>
<dbReference type="GO" id="GO:0005737">
    <property type="term" value="C:cytoplasm"/>
    <property type="evidence" value="ECO:0007669"/>
    <property type="project" value="TreeGrafter"/>
</dbReference>
<dbReference type="InterPro" id="IPR023270">
    <property type="entry name" value="RCMT_NCL1"/>
</dbReference>
<feature type="region of interest" description="Disordered" evidence="11">
    <location>
        <begin position="739"/>
        <end position="770"/>
    </location>
</feature>
<feature type="binding site" evidence="10">
    <location>
        <position position="213"/>
    </location>
    <ligand>
        <name>S-adenosyl-L-methionine</name>
        <dbReference type="ChEBI" id="CHEBI:59789"/>
    </ligand>
</feature>
<dbReference type="Proteomes" id="UP000187283">
    <property type="component" value="Unassembled WGS sequence"/>
</dbReference>
<keyword evidence="9" id="KW-0539">Nucleus</keyword>
<evidence type="ECO:0000256" key="1">
    <source>
        <dbReference type="ARBA" id="ARBA00004123"/>
    </source>
</evidence>
<evidence type="ECO:0000256" key="9">
    <source>
        <dbReference type="ARBA" id="ARBA00023242"/>
    </source>
</evidence>
<feature type="compositionally biased region" description="Low complexity" evidence="11">
    <location>
        <begin position="360"/>
        <end position="374"/>
    </location>
</feature>
<dbReference type="PANTHER" id="PTHR22808:SF1">
    <property type="entry name" value="RNA CYTOSINE-C(5)-METHYLTRANSFERASE NSUN2-RELATED"/>
    <property type="match status" value="1"/>
</dbReference>
<evidence type="ECO:0000256" key="4">
    <source>
        <dbReference type="ARBA" id="ARBA00022603"/>
    </source>
</evidence>
<dbReference type="InterPro" id="IPR057286">
    <property type="entry name" value="PUA_NSUN2"/>
</dbReference>
<dbReference type="GO" id="GO:0005634">
    <property type="term" value="C:nucleus"/>
    <property type="evidence" value="ECO:0007669"/>
    <property type="project" value="UniProtKB-SubCell"/>
</dbReference>
<evidence type="ECO:0000256" key="10">
    <source>
        <dbReference type="PROSITE-ProRule" id="PRU01023"/>
    </source>
</evidence>
<evidence type="ECO:0000256" key="2">
    <source>
        <dbReference type="ARBA" id="ARBA00007494"/>
    </source>
</evidence>
<dbReference type="Gene3D" id="3.40.50.150">
    <property type="entry name" value="Vaccinia Virus protein VP39"/>
    <property type="match status" value="2"/>
</dbReference>
<dbReference type="SUPFAM" id="SSF53335">
    <property type="entry name" value="S-adenosyl-L-methionine-dependent methyltransferases"/>
    <property type="match status" value="1"/>
</dbReference>
<dbReference type="InterPro" id="IPR057285">
    <property type="entry name" value="Pre-PUA_NSUN2"/>
</dbReference>
<dbReference type="PROSITE" id="PS01153">
    <property type="entry name" value="NOL1_NOP2_SUN"/>
    <property type="match status" value="1"/>
</dbReference>
<dbReference type="PRINTS" id="PR02008">
    <property type="entry name" value="RCMTFAMILY"/>
</dbReference>
<organism evidence="13 14">
    <name type="scientific">Smittium culicis</name>
    <dbReference type="NCBI Taxonomy" id="133412"/>
    <lineage>
        <taxon>Eukaryota</taxon>
        <taxon>Fungi</taxon>
        <taxon>Fungi incertae sedis</taxon>
        <taxon>Zoopagomycota</taxon>
        <taxon>Kickxellomycotina</taxon>
        <taxon>Harpellomycetes</taxon>
        <taxon>Harpellales</taxon>
        <taxon>Legeriomycetaceae</taxon>
        <taxon>Smittium</taxon>
    </lineage>
</organism>
<protein>
    <submittedName>
        <fullName evidence="13">tRNA (Cytosine(34)-C(5))-methyltransferase</fullName>
    </submittedName>
</protein>
<dbReference type="InterPro" id="IPR029063">
    <property type="entry name" value="SAM-dependent_MTases_sf"/>
</dbReference>
<feature type="compositionally biased region" description="Acidic residues" evidence="11">
    <location>
        <begin position="343"/>
        <end position="354"/>
    </location>
</feature>
<evidence type="ECO:0000256" key="6">
    <source>
        <dbReference type="ARBA" id="ARBA00022691"/>
    </source>
</evidence>
<dbReference type="InterPro" id="IPR018314">
    <property type="entry name" value="RsmB/NOL1/NOP2-like_CS"/>
</dbReference>
<sequence>MGKKFNKKKGNKRIRLDADTKVIKPSIRASDIVKENEKFEKFYKAQNLFSDSEYDEMLKYFRTFLPTSFRITGTRSQAEDLIMQIKRDYIPYIESVEIDGEKFKPPHEINWYPNGLGWSFEVPKVALKKSTHLNDFHKFLVTESQIGNISRQEAVSMIPPLLLDVHPNQSVLDMCAAPGSKTAQILELMHANVPEGVVPDGIRFPNIYIENNDKTGSELFRFDRILADVPCSGDGTIRKNPGIWQSWNYREPIHLHKIQEKLLKRAAYLLKVGGRLVYSTCSMNPIENEAIVANALNFFEGSLELVDVSNELPGLIRKPGLSSWKVFDMDGVERSSDEVVEISEDLDDDDDEESATPPQETSKSAKSSKNAENTPKTFRPYKSLFPPKNASELNLDRCIRIYPHLQNTGAFFVAVFEKKKEIECANNVKKALSKIHTIDSKSAIEKSDSSVVSENQVANSSVAHEEEIKIDTQDSENLPLPTGKPDCVPLKQTEYKPSDPRIDPSLNENPFVFLDPVKGSLKQIFDFYDFAPSLLEGGFLARFDHDQHRTVYFVSKSLKNLLESSRNKFRMVNTGVKILAKPASKLPGCEFRLVAEGVPLLLPFINSKFVIDMDYDDFKTFLELRNPRFNQLSDKVNKILQQTTKQTSIIVRFRPTSITSSNDVAEGLNGADSAENNSINSNIACSILKSPIVLPAWRANESISIHIDKNELRSIIVRVLGVSADIGKNNSVLVNNSKTSEKFTKVEESEENNNEVSNSENADVSEEKDS</sequence>
<keyword evidence="5 10" id="KW-0808">Transferase</keyword>
<dbReference type="OrthoDB" id="6093671at2759"/>
<comment type="similarity">
    <text evidence="2 10">Belongs to the class I-like SAM-binding methyltransferase superfamily. RsmB/NOP family.</text>
</comment>
<dbReference type="Pfam" id="PF25376">
    <property type="entry name" value="Pre-PUA_NSUN2"/>
    <property type="match status" value="1"/>
</dbReference>
<dbReference type="PANTHER" id="PTHR22808">
    <property type="entry name" value="NCL1 YEAST -RELATED NOL1/NOP2/FMU SUN DOMAIN-CONTAINING"/>
    <property type="match status" value="1"/>
</dbReference>
<evidence type="ECO:0000256" key="8">
    <source>
        <dbReference type="ARBA" id="ARBA00022884"/>
    </source>
</evidence>